<keyword evidence="1" id="KW-1133">Transmembrane helix</keyword>
<dbReference type="PANTHER" id="PTHR36007:SF2">
    <property type="entry name" value="TRANSPORT PROTEIN-RELATED"/>
    <property type="match status" value="1"/>
</dbReference>
<dbReference type="EMBL" id="PSQG01000010">
    <property type="protein sequence ID" value="RCH43976.1"/>
    <property type="molecule type" value="Genomic_DNA"/>
</dbReference>
<accession>A0A367G1J6</accession>
<feature type="transmembrane region" description="Helical" evidence="1">
    <location>
        <begin position="20"/>
        <end position="43"/>
    </location>
</feature>
<protein>
    <submittedName>
        <fullName evidence="2">Small multi-drug export protein</fullName>
    </submittedName>
</protein>
<evidence type="ECO:0000313" key="3">
    <source>
        <dbReference type="Proteomes" id="UP000253208"/>
    </source>
</evidence>
<reference evidence="2 3" key="1">
    <citation type="submission" date="2018-02" db="EMBL/GenBank/DDBJ databases">
        <title>Complete genome sequencing of Faecalibacterium prausnitzii strains isolated from the human gut.</title>
        <authorList>
            <person name="Fitzgerald B.C."/>
            <person name="Shkoporov A.N."/>
            <person name="Ross P.R."/>
            <person name="Hill C."/>
        </authorList>
    </citation>
    <scope>NUCLEOTIDE SEQUENCE [LARGE SCALE GENOMIC DNA]</scope>
    <source>
        <strain evidence="2 3">APC942/31-1</strain>
    </source>
</reference>
<dbReference type="RefSeq" id="WP_059086725.1">
    <property type="nucleotide sequence ID" value="NZ_PSQG01000010.1"/>
</dbReference>
<keyword evidence="1" id="KW-0812">Transmembrane</keyword>
<sequence>MEVLVQWFSHHLAQFISPEGAVFIISMIPILELRGGLLAASLLKISAAKALPICIVGNIIPIPFILLFIRQIFKWMKKTKTFRGLITKLENRAMGKSDQIKRYEFLGLLLFVGIPLPGTGAWTGALIASLLEVDIKKSSIAILCGLFMASAIMYIVSYGIVGNVVH</sequence>
<evidence type="ECO:0000313" key="2">
    <source>
        <dbReference type="EMBL" id="RCH43976.1"/>
    </source>
</evidence>
<gene>
    <name evidence="2" type="ORF">C4886_08245</name>
</gene>
<dbReference type="Proteomes" id="UP000253208">
    <property type="component" value="Unassembled WGS sequence"/>
</dbReference>
<feature type="transmembrane region" description="Helical" evidence="1">
    <location>
        <begin position="140"/>
        <end position="161"/>
    </location>
</feature>
<proteinExistence type="predicted"/>
<keyword evidence="1" id="KW-0472">Membrane</keyword>
<dbReference type="PANTHER" id="PTHR36007">
    <property type="entry name" value="TRANSPORT PROTEIN-RELATED"/>
    <property type="match status" value="1"/>
</dbReference>
<comment type="caution">
    <text evidence="2">The sequence shown here is derived from an EMBL/GenBank/DDBJ whole genome shotgun (WGS) entry which is preliminary data.</text>
</comment>
<dbReference type="Pfam" id="PF06695">
    <property type="entry name" value="Sm_multidrug_ex"/>
    <property type="match status" value="1"/>
</dbReference>
<dbReference type="InterPro" id="IPR009577">
    <property type="entry name" value="Sm_multidrug_ex"/>
</dbReference>
<organism evidence="2 3">
    <name type="scientific">Blautia obeum</name>
    <dbReference type="NCBI Taxonomy" id="40520"/>
    <lineage>
        <taxon>Bacteria</taxon>
        <taxon>Bacillati</taxon>
        <taxon>Bacillota</taxon>
        <taxon>Clostridia</taxon>
        <taxon>Lachnospirales</taxon>
        <taxon>Lachnospiraceae</taxon>
        <taxon>Blautia</taxon>
    </lineage>
</organism>
<name>A0A367G1J6_9FIRM</name>
<feature type="transmembrane region" description="Helical" evidence="1">
    <location>
        <begin position="50"/>
        <end position="73"/>
    </location>
</feature>
<feature type="transmembrane region" description="Helical" evidence="1">
    <location>
        <begin position="105"/>
        <end position="128"/>
    </location>
</feature>
<evidence type="ECO:0000256" key="1">
    <source>
        <dbReference type="SAM" id="Phobius"/>
    </source>
</evidence>
<dbReference type="AlphaFoldDB" id="A0A367G1J6"/>